<dbReference type="CDD" id="cd07042">
    <property type="entry name" value="STAS_SulP_like_sulfate_transporter"/>
    <property type="match status" value="1"/>
</dbReference>
<dbReference type="InterPro" id="IPR036513">
    <property type="entry name" value="STAS_dom_sf"/>
</dbReference>
<feature type="transmembrane region" description="Helical" evidence="6">
    <location>
        <begin position="223"/>
        <end position="243"/>
    </location>
</feature>
<feature type="transmembrane region" description="Helical" evidence="6">
    <location>
        <begin position="322"/>
        <end position="341"/>
    </location>
</feature>
<keyword evidence="9" id="KW-1185">Reference proteome</keyword>
<evidence type="ECO:0000256" key="1">
    <source>
        <dbReference type="ARBA" id="ARBA00004141"/>
    </source>
</evidence>
<dbReference type="InterPro" id="IPR002645">
    <property type="entry name" value="STAS_dom"/>
</dbReference>
<dbReference type="Pfam" id="PF00916">
    <property type="entry name" value="Sulfate_transp"/>
    <property type="match status" value="2"/>
</dbReference>
<protein>
    <submittedName>
        <fullName evidence="8">Sulfate transporter family-domain-containing protein</fullName>
    </submittedName>
</protein>
<evidence type="ECO:0000256" key="4">
    <source>
        <dbReference type="ARBA" id="ARBA00023136"/>
    </source>
</evidence>
<dbReference type="InParanoid" id="A0A136ILP7"/>
<reference evidence="9" key="1">
    <citation type="submission" date="2016-02" db="EMBL/GenBank/DDBJ databases">
        <title>Draft genome sequence of Microdochium bolleyi, a fungal endophyte of beachgrass.</title>
        <authorList>
            <consortium name="DOE Joint Genome Institute"/>
            <person name="David A.S."/>
            <person name="May G."/>
            <person name="Haridas S."/>
            <person name="Lim J."/>
            <person name="Wang M."/>
            <person name="Labutti K."/>
            <person name="Lipzen A."/>
            <person name="Barry K."/>
            <person name="Grigoriev I.V."/>
        </authorList>
    </citation>
    <scope>NUCLEOTIDE SEQUENCE [LARGE SCALE GENOMIC DNA]</scope>
    <source>
        <strain evidence="9">J235TASD1</strain>
    </source>
</reference>
<keyword evidence="2 6" id="KW-0812">Transmembrane</keyword>
<evidence type="ECO:0000256" key="6">
    <source>
        <dbReference type="SAM" id="Phobius"/>
    </source>
</evidence>
<feature type="transmembrane region" description="Helical" evidence="6">
    <location>
        <begin position="255"/>
        <end position="274"/>
    </location>
</feature>
<evidence type="ECO:0000256" key="5">
    <source>
        <dbReference type="SAM" id="MobiDB-lite"/>
    </source>
</evidence>
<dbReference type="SUPFAM" id="SSF52091">
    <property type="entry name" value="SpoIIaa-like"/>
    <property type="match status" value="1"/>
</dbReference>
<feature type="compositionally biased region" description="Basic and acidic residues" evidence="5">
    <location>
        <begin position="454"/>
        <end position="469"/>
    </location>
</feature>
<dbReference type="GO" id="GO:0016020">
    <property type="term" value="C:membrane"/>
    <property type="evidence" value="ECO:0007669"/>
    <property type="project" value="UniProtKB-SubCell"/>
</dbReference>
<keyword evidence="4 6" id="KW-0472">Membrane</keyword>
<dbReference type="STRING" id="196109.A0A136ILP7"/>
<dbReference type="Proteomes" id="UP000070501">
    <property type="component" value="Unassembled WGS sequence"/>
</dbReference>
<accession>A0A136ILP7</accession>
<dbReference type="EMBL" id="KQ964273">
    <property type="protein sequence ID" value="KXJ85845.1"/>
    <property type="molecule type" value="Genomic_DNA"/>
</dbReference>
<sequence>MAGHDNTSQRLLAGHASEYGQSYGSFGSASTHTEHSRAGSSSAAPTARNINHNQKSDFSDYNNDDNDSYDRNFSTRTDLEMNYPLEKHPWFTSTPTVTTSHNNATTPITEVITSLVPGISWIRSYRTAHVLPDLMGALTVASLYIPLAFSFASVAGVPPASSLYAFVFHPPVYALLGTCPLMVIGPEATGSLLVGAAIHALNPGSGTTTVGEDGEDSAATTNALIAGAATALAGAILLTMGFLRLGFLDNVLSRPLMKGFICGVGVVLVVKQTVPGLGLQHVLAEAADRGTAGDDGSSSAGREASALEILLSLLGNVAQLDVLAAAFSVCTLGFVLACAHIKKKYAKHFPSIVYFPDRFVAIVASAVVVYALDLEAHGLDIVGASGSSRPGLPSFNASLVTDFDRLKSVANTALMIALLGYFESSVTGKSMRRPPAPPTTTEDNSSPDPVVSNGKDKADYSSPPRKSDADQLQPRQRQARQQKQKQKQQQLQHSADRELVALGTANVLGGLFSTLPAFGGFGRSKLNLQAGSQTPMSGIFLSLITFLAILFVTPLLYYVPRATLAAMSCAVGIAMVEECAHDVVFFVKARGWREVLLMGVVSGVIFVKGMSVGVVVGLGIAVGLVVKEASAVSATAIAVAGDVDGRAERRGGPGHGRLVASGITTERPTRQHPSDHHTDRIVRLRVQESLTFVNAAALVALIDQAFGTADGTALVLDLQQVTRIDACCGQLLVEAIQRHASGGRVTAVVICDPESESVLRSLKRCGLLDIGAAVRVASDQEEAGLVLADLALDERGCRP</sequence>
<dbReference type="Pfam" id="PF01740">
    <property type="entry name" value="STAS"/>
    <property type="match status" value="1"/>
</dbReference>
<gene>
    <name evidence="8" type="ORF">Micbo1qcDRAFT_209557</name>
</gene>
<dbReference type="InterPro" id="IPR011547">
    <property type="entry name" value="SLC26A/SulP_dom"/>
</dbReference>
<comment type="subcellular location">
    <subcellularLocation>
        <location evidence="1">Membrane</location>
        <topology evidence="1">Multi-pass membrane protein</topology>
    </subcellularLocation>
</comment>
<feature type="domain" description="STAS" evidence="7">
    <location>
        <begin position="671"/>
        <end position="787"/>
    </location>
</feature>
<evidence type="ECO:0000259" key="7">
    <source>
        <dbReference type="PROSITE" id="PS50801"/>
    </source>
</evidence>
<evidence type="ECO:0000256" key="3">
    <source>
        <dbReference type="ARBA" id="ARBA00022989"/>
    </source>
</evidence>
<feature type="region of interest" description="Disordered" evidence="5">
    <location>
        <begin position="427"/>
        <end position="494"/>
    </location>
</feature>
<name>A0A136ILP7_9PEZI</name>
<feature type="region of interest" description="Disordered" evidence="5">
    <location>
        <begin position="24"/>
        <end position="73"/>
    </location>
</feature>
<dbReference type="PANTHER" id="PTHR11814">
    <property type="entry name" value="SULFATE TRANSPORTER"/>
    <property type="match status" value="1"/>
</dbReference>
<feature type="compositionally biased region" description="Polar residues" evidence="5">
    <location>
        <begin position="38"/>
        <end position="53"/>
    </location>
</feature>
<dbReference type="InterPro" id="IPR001902">
    <property type="entry name" value="SLC26A/SulP_fam"/>
</dbReference>
<organism evidence="8 9">
    <name type="scientific">Microdochium bolleyi</name>
    <dbReference type="NCBI Taxonomy" id="196109"/>
    <lineage>
        <taxon>Eukaryota</taxon>
        <taxon>Fungi</taxon>
        <taxon>Dikarya</taxon>
        <taxon>Ascomycota</taxon>
        <taxon>Pezizomycotina</taxon>
        <taxon>Sordariomycetes</taxon>
        <taxon>Xylariomycetidae</taxon>
        <taxon>Xylariales</taxon>
        <taxon>Microdochiaceae</taxon>
        <taxon>Microdochium</taxon>
    </lineage>
</organism>
<feature type="transmembrane region" description="Helical" evidence="6">
    <location>
        <begin position="499"/>
        <end position="519"/>
    </location>
</feature>
<evidence type="ECO:0000256" key="2">
    <source>
        <dbReference type="ARBA" id="ARBA00022692"/>
    </source>
</evidence>
<feature type="compositionally biased region" description="Basic residues" evidence="5">
    <location>
        <begin position="477"/>
        <end position="486"/>
    </location>
</feature>
<evidence type="ECO:0000313" key="8">
    <source>
        <dbReference type="EMBL" id="KXJ85845.1"/>
    </source>
</evidence>
<feature type="transmembrane region" description="Helical" evidence="6">
    <location>
        <begin position="595"/>
        <end position="626"/>
    </location>
</feature>
<feature type="transmembrane region" description="Helical" evidence="6">
    <location>
        <begin position="539"/>
        <end position="559"/>
    </location>
</feature>
<dbReference type="OrthoDB" id="427213at2759"/>
<feature type="transmembrane region" description="Helical" evidence="6">
    <location>
        <begin position="134"/>
        <end position="157"/>
    </location>
</feature>
<dbReference type="Gene3D" id="3.30.750.24">
    <property type="entry name" value="STAS domain"/>
    <property type="match status" value="1"/>
</dbReference>
<keyword evidence="3 6" id="KW-1133">Transmembrane helix</keyword>
<dbReference type="PROSITE" id="PS50801">
    <property type="entry name" value="STAS"/>
    <property type="match status" value="1"/>
</dbReference>
<evidence type="ECO:0000313" key="9">
    <source>
        <dbReference type="Proteomes" id="UP000070501"/>
    </source>
</evidence>
<proteinExistence type="predicted"/>
<dbReference type="GO" id="GO:0055085">
    <property type="term" value="P:transmembrane transport"/>
    <property type="evidence" value="ECO:0007669"/>
    <property type="project" value="InterPro"/>
</dbReference>
<dbReference type="AlphaFoldDB" id="A0A136ILP7"/>